<dbReference type="PROSITE" id="PS51278">
    <property type="entry name" value="GATASE_TYPE_2"/>
    <property type="match status" value="1"/>
</dbReference>
<dbReference type="InterPro" id="IPR017932">
    <property type="entry name" value="GATase_2_dom"/>
</dbReference>
<keyword evidence="3" id="KW-0808">Transferase</keyword>
<dbReference type="Gene3D" id="3.60.20.10">
    <property type="entry name" value="Glutamine Phosphoribosylpyrophosphate, subunit 1, domain 1"/>
    <property type="match status" value="1"/>
</dbReference>
<keyword evidence="1 3" id="KW-0315">Glutamine amidotransferase</keyword>
<evidence type="ECO:0000256" key="1">
    <source>
        <dbReference type="ARBA" id="ARBA00022962"/>
    </source>
</evidence>
<keyword evidence="4" id="KW-1185">Reference proteome</keyword>
<accession>A0A2U3BAH5</accession>
<dbReference type="InterPro" id="IPR026869">
    <property type="entry name" value="EgtC-like"/>
</dbReference>
<reference evidence="3 4" key="1">
    <citation type="submission" date="2018-05" db="EMBL/GenBank/DDBJ databases">
        <title>Vibrio limimaris sp. nov., isolated from marine sediment.</title>
        <authorList>
            <person name="Li C.-M."/>
        </authorList>
    </citation>
    <scope>NUCLEOTIDE SEQUENCE [LARGE SCALE GENOMIC DNA]</scope>
    <source>
        <strain evidence="3 4">E4404</strain>
    </source>
</reference>
<dbReference type="AlphaFoldDB" id="A0A2U3BAH5"/>
<dbReference type="RefSeq" id="WP_109319047.1">
    <property type="nucleotide sequence ID" value="NZ_QFWT01000003.1"/>
</dbReference>
<dbReference type="Proteomes" id="UP000245362">
    <property type="component" value="Unassembled WGS sequence"/>
</dbReference>
<dbReference type="PANTHER" id="PTHR42824">
    <property type="entry name" value="GLUTAMINE AMIDOTRANSFERASE"/>
    <property type="match status" value="1"/>
</dbReference>
<proteinExistence type="predicted"/>
<comment type="caution">
    <text evidence="3">The sequence shown here is derived from an EMBL/GenBank/DDBJ whole genome shotgun (WGS) entry which is preliminary data.</text>
</comment>
<sequence length="251" mass="28144">MCELCAISSLIKTSPATSLHEFSQHGGKTGHHCDGWGLAEYDGTTALIHKESEAAAFSKRLEHLENHKHKTQCVICHIRRATIGEIALRNTQPFVCELQGHSHVFAHNGDLKNIWEEIIFSGDKPVGETDSEYAFYYLMSYIKELWHNSIPTLAQRINTITQVFTKLAKLGPANFIYSDGNYLYAFANKRIQINGKIEPPGMYCLIRQCNEAEGNSQKVVLFSSVPLTKENWQPVPSGQLFIAHSGTLLKP</sequence>
<name>A0A2U3BAH5_9VIBR</name>
<dbReference type="InterPro" id="IPR029055">
    <property type="entry name" value="Ntn_hydrolases_N"/>
</dbReference>
<dbReference type="GO" id="GO:0016740">
    <property type="term" value="F:transferase activity"/>
    <property type="evidence" value="ECO:0007669"/>
    <property type="project" value="UniProtKB-KW"/>
</dbReference>
<gene>
    <name evidence="3" type="ORF">DI392_06220</name>
</gene>
<organism evidence="3 4">
    <name type="scientific">Vibrio albus</name>
    <dbReference type="NCBI Taxonomy" id="2200953"/>
    <lineage>
        <taxon>Bacteria</taxon>
        <taxon>Pseudomonadati</taxon>
        <taxon>Pseudomonadota</taxon>
        <taxon>Gammaproteobacteria</taxon>
        <taxon>Vibrionales</taxon>
        <taxon>Vibrionaceae</taxon>
        <taxon>Vibrio</taxon>
    </lineage>
</organism>
<evidence type="ECO:0000259" key="2">
    <source>
        <dbReference type="PROSITE" id="PS51278"/>
    </source>
</evidence>
<feature type="domain" description="Glutamine amidotransferase type-2" evidence="2">
    <location>
        <begin position="2"/>
        <end position="251"/>
    </location>
</feature>
<dbReference type="Pfam" id="PF13230">
    <property type="entry name" value="GATase_4"/>
    <property type="match status" value="1"/>
</dbReference>
<protein>
    <submittedName>
        <fullName evidence="3">Class II glutamine amidotransferase</fullName>
    </submittedName>
</protein>
<dbReference type="SUPFAM" id="SSF56235">
    <property type="entry name" value="N-terminal nucleophile aminohydrolases (Ntn hydrolases)"/>
    <property type="match status" value="1"/>
</dbReference>
<dbReference type="OrthoDB" id="321954at2"/>
<evidence type="ECO:0000313" key="3">
    <source>
        <dbReference type="EMBL" id="PWI33796.1"/>
    </source>
</evidence>
<dbReference type="CDD" id="cd01908">
    <property type="entry name" value="YafJ"/>
    <property type="match status" value="1"/>
</dbReference>
<dbReference type="EMBL" id="QFWT01000003">
    <property type="protein sequence ID" value="PWI33796.1"/>
    <property type="molecule type" value="Genomic_DNA"/>
</dbReference>
<dbReference type="PANTHER" id="PTHR42824:SF1">
    <property type="entry name" value="GLUTAMINE AMIDOTRANSFERASE YAFJ-RELATED"/>
    <property type="match status" value="1"/>
</dbReference>
<evidence type="ECO:0000313" key="4">
    <source>
        <dbReference type="Proteomes" id="UP000245362"/>
    </source>
</evidence>